<organism evidence="1">
    <name type="scientific">Drosophila melanogaster</name>
    <name type="common">Fruit fly</name>
    <dbReference type="NCBI Taxonomy" id="7227"/>
    <lineage>
        <taxon>Eukaryota</taxon>
        <taxon>Metazoa</taxon>
        <taxon>Ecdysozoa</taxon>
        <taxon>Arthropoda</taxon>
        <taxon>Hexapoda</taxon>
        <taxon>Insecta</taxon>
        <taxon>Pterygota</taxon>
        <taxon>Neoptera</taxon>
        <taxon>Endopterygota</taxon>
        <taxon>Diptera</taxon>
        <taxon>Brachycera</taxon>
        <taxon>Muscomorpha</taxon>
        <taxon>Ephydroidea</taxon>
        <taxon>Drosophilidae</taxon>
        <taxon>Drosophila</taxon>
        <taxon>Sophophora</taxon>
    </lineage>
</organism>
<dbReference type="AGR" id="FB:FBgn0015737"/>
<dbReference type="AlphaFoldDB" id="Q26275"/>
<dbReference type="PIR" id="E48110">
    <property type="entry name" value="E48110"/>
</dbReference>
<gene>
    <name evidence="2" type="primary">Hmu</name>
    <name evidence="1" type="synonym">Rbp5</name>
    <name evidence="2" type="ORF">CG3373</name>
</gene>
<evidence type="ECO:0000313" key="1">
    <source>
        <dbReference type="EMBL" id="AAB24626.1"/>
    </source>
</evidence>
<dbReference type="FlyBase" id="FBgn0015737">
    <property type="gene designation" value="Hmu"/>
</dbReference>
<accession>Q26275</accession>
<name>Q26275_DROME</name>
<reference evidence="1" key="1">
    <citation type="journal article" date="1993" name="Mol. Cell. Biol.">
        <title>Isolation of RRM-type RNA-binding protein genes and the analysis of their relatedness by using a numerical approach.</title>
        <authorList>
            <person name="Kim Y.-J."/>
            <person name="Baker B.S."/>
        </authorList>
    </citation>
    <scope>NUCLEOTIDE SEQUENCE</scope>
</reference>
<dbReference type="GO" id="GO:0009986">
    <property type="term" value="C:cell surface"/>
    <property type="evidence" value="ECO:0000314"/>
    <property type="project" value="FlyBase"/>
</dbReference>
<dbReference type="EMBL" id="S51706">
    <property type="protein sequence ID" value="AAB24626.1"/>
    <property type="molecule type" value="mRNA"/>
</dbReference>
<protein>
    <submittedName>
        <fullName evidence="1">Rbp5 protein</fullName>
    </submittedName>
</protein>
<dbReference type="GO" id="GO:0012505">
    <property type="term" value="C:endomembrane system"/>
    <property type="evidence" value="ECO:0007005"/>
    <property type="project" value="FlyBase"/>
</dbReference>
<sequence length="48" mass="5046">FVGGLSSCWLRRGCRSGGSGRWLLGCRCGSGLWRGCSSCRLGSGFGFV</sequence>
<dbReference type="OrthoDB" id="5307922at2759"/>
<evidence type="ECO:0000313" key="2">
    <source>
        <dbReference type="FlyBase" id="FBgn0015737"/>
    </source>
</evidence>
<feature type="non-terminal residue" evidence="1">
    <location>
        <position position="48"/>
    </location>
</feature>
<proteinExistence type="evidence at transcript level"/>